<dbReference type="EC" id="2.3.1.97" evidence="2"/>
<dbReference type="GO" id="GO:0004379">
    <property type="term" value="F:glycylpeptide N-tetradecanoyltransferase activity"/>
    <property type="evidence" value="ECO:0007669"/>
    <property type="project" value="UniProtKB-EC"/>
</dbReference>
<feature type="compositionally biased region" description="Basic and acidic residues" evidence="8">
    <location>
        <begin position="42"/>
        <end position="51"/>
    </location>
</feature>
<proteinExistence type="inferred from homology"/>
<feature type="compositionally biased region" description="Basic and acidic residues" evidence="8">
    <location>
        <begin position="1"/>
        <end position="24"/>
    </location>
</feature>
<gene>
    <name evidence="10" type="ORF">ALEPTO_LOCUS10919</name>
</gene>
<feature type="region of interest" description="Disordered" evidence="8">
    <location>
        <begin position="1"/>
        <end position="75"/>
    </location>
</feature>
<dbReference type="AlphaFoldDB" id="A0A9N9EPD3"/>
<sequence length="242" mass="27411">MNDNKEQESSGDKEISGEPKISVDKEEEVPGELENPVDEEKEVPGELDKLLAKQAKKSAKRAQKKAAKNGTSAVVNDPAKLAAKQVELEERVRSLVNQLAIREAMASSSTSKEKDTGVHKFWSTQPVIQNDEVVEKEGPIEPNTPHDQIRKEPYILPKEFEWSTMELNNPEELNELYNLLTNNYVEDDDAMFRFDYSEKFLKWALQPPGYKKVWHVGVRVAATKKLVAFISAIPADIRIYES</sequence>
<name>A0A9N9EPD3_9GLOM</name>
<feature type="compositionally biased region" description="Basic residues" evidence="8">
    <location>
        <begin position="54"/>
        <end position="67"/>
    </location>
</feature>
<reference evidence="10" key="1">
    <citation type="submission" date="2021-06" db="EMBL/GenBank/DDBJ databases">
        <authorList>
            <person name="Kallberg Y."/>
            <person name="Tangrot J."/>
            <person name="Rosling A."/>
        </authorList>
    </citation>
    <scope>NUCLEOTIDE SEQUENCE</scope>
    <source>
        <strain evidence="10">FL130A</strain>
    </source>
</reference>
<evidence type="ECO:0000256" key="2">
    <source>
        <dbReference type="ARBA" id="ARBA00012923"/>
    </source>
</evidence>
<dbReference type="Pfam" id="PF01233">
    <property type="entry name" value="NMT"/>
    <property type="match status" value="1"/>
</dbReference>
<evidence type="ECO:0000256" key="5">
    <source>
        <dbReference type="ARBA" id="ARBA00023315"/>
    </source>
</evidence>
<evidence type="ECO:0000259" key="9">
    <source>
        <dbReference type="Pfam" id="PF01233"/>
    </source>
</evidence>
<evidence type="ECO:0000256" key="7">
    <source>
        <dbReference type="ARBA" id="ARBA00031854"/>
    </source>
</evidence>
<evidence type="ECO:0000256" key="1">
    <source>
        <dbReference type="ARBA" id="ARBA00009469"/>
    </source>
</evidence>
<evidence type="ECO:0000256" key="4">
    <source>
        <dbReference type="ARBA" id="ARBA00022679"/>
    </source>
</evidence>
<evidence type="ECO:0000313" key="11">
    <source>
        <dbReference type="Proteomes" id="UP000789508"/>
    </source>
</evidence>
<dbReference type="Proteomes" id="UP000789508">
    <property type="component" value="Unassembled WGS sequence"/>
</dbReference>
<dbReference type="OrthoDB" id="60315at2759"/>
<dbReference type="PANTHER" id="PTHR11377">
    <property type="entry name" value="N-MYRISTOYL TRANSFERASE"/>
    <property type="match status" value="1"/>
</dbReference>
<comment type="similarity">
    <text evidence="1">Belongs to the NMT family.</text>
</comment>
<dbReference type="InterPro" id="IPR000903">
    <property type="entry name" value="NMT"/>
</dbReference>
<keyword evidence="11" id="KW-1185">Reference proteome</keyword>
<organism evidence="10 11">
    <name type="scientific">Ambispora leptoticha</name>
    <dbReference type="NCBI Taxonomy" id="144679"/>
    <lineage>
        <taxon>Eukaryota</taxon>
        <taxon>Fungi</taxon>
        <taxon>Fungi incertae sedis</taxon>
        <taxon>Mucoromycota</taxon>
        <taxon>Glomeromycotina</taxon>
        <taxon>Glomeromycetes</taxon>
        <taxon>Archaeosporales</taxon>
        <taxon>Ambisporaceae</taxon>
        <taxon>Ambispora</taxon>
    </lineage>
</organism>
<evidence type="ECO:0000313" key="10">
    <source>
        <dbReference type="EMBL" id="CAG8683138.1"/>
    </source>
</evidence>
<protein>
    <recommendedName>
        <fullName evidence="3">Glycylpeptide N-tetradecanoyltransferase</fullName>
        <ecNumber evidence="2">2.3.1.97</ecNumber>
    </recommendedName>
    <alternativeName>
        <fullName evidence="6">Myristoyl-CoA:protein N-myristoyltransferase</fullName>
    </alternativeName>
    <alternativeName>
        <fullName evidence="7">Peptide N-myristoyltransferase</fullName>
    </alternativeName>
</protein>
<feature type="domain" description="Glycylpeptide N-tetradecanoyltransferase N-terminal" evidence="9">
    <location>
        <begin position="139"/>
        <end position="241"/>
    </location>
</feature>
<keyword evidence="5" id="KW-0012">Acyltransferase</keyword>
<accession>A0A9N9EPD3</accession>
<dbReference type="EMBL" id="CAJVPS010014562">
    <property type="protein sequence ID" value="CAG8683138.1"/>
    <property type="molecule type" value="Genomic_DNA"/>
</dbReference>
<dbReference type="SUPFAM" id="SSF55729">
    <property type="entry name" value="Acyl-CoA N-acyltransferases (Nat)"/>
    <property type="match status" value="1"/>
</dbReference>
<dbReference type="PANTHER" id="PTHR11377:SF5">
    <property type="entry name" value="GLYCYLPEPTIDE N-TETRADECANOYLTRANSFERASE"/>
    <property type="match status" value="1"/>
</dbReference>
<feature type="compositionally biased region" description="Acidic residues" evidence="8">
    <location>
        <begin position="25"/>
        <end position="41"/>
    </location>
</feature>
<comment type="caution">
    <text evidence="10">The sequence shown here is derived from an EMBL/GenBank/DDBJ whole genome shotgun (WGS) entry which is preliminary data.</text>
</comment>
<keyword evidence="4" id="KW-0808">Transferase</keyword>
<evidence type="ECO:0000256" key="6">
    <source>
        <dbReference type="ARBA" id="ARBA00031242"/>
    </source>
</evidence>
<dbReference type="InterPro" id="IPR022676">
    <property type="entry name" value="NMT_N"/>
</dbReference>
<evidence type="ECO:0000256" key="3">
    <source>
        <dbReference type="ARBA" id="ARBA00022240"/>
    </source>
</evidence>
<evidence type="ECO:0000256" key="8">
    <source>
        <dbReference type="SAM" id="MobiDB-lite"/>
    </source>
</evidence>
<dbReference type="Gene3D" id="3.40.630.170">
    <property type="match status" value="1"/>
</dbReference>
<dbReference type="InterPro" id="IPR016181">
    <property type="entry name" value="Acyl_CoA_acyltransferase"/>
</dbReference>
<dbReference type="GO" id="GO:0005737">
    <property type="term" value="C:cytoplasm"/>
    <property type="evidence" value="ECO:0007669"/>
    <property type="project" value="TreeGrafter"/>
</dbReference>